<evidence type="ECO:0000313" key="1">
    <source>
        <dbReference type="EMBL" id="TCC94180.1"/>
    </source>
</evidence>
<dbReference type="RefSeq" id="WP_131552041.1">
    <property type="nucleotide sequence ID" value="NZ_SJSK01000001.1"/>
</dbReference>
<reference evidence="1 2" key="1">
    <citation type="submission" date="2019-02" db="EMBL/GenBank/DDBJ databases">
        <title>Pedobacter sp. RP-1-13 sp. nov., isolated from Arctic soil.</title>
        <authorList>
            <person name="Dahal R.H."/>
        </authorList>
    </citation>
    <scope>NUCLEOTIDE SEQUENCE [LARGE SCALE GENOMIC DNA]</scope>
    <source>
        <strain evidence="1 2">RP-1-13</strain>
    </source>
</reference>
<dbReference type="EMBL" id="SJSK01000001">
    <property type="protein sequence ID" value="TCC94180.1"/>
    <property type="molecule type" value="Genomic_DNA"/>
</dbReference>
<gene>
    <name evidence="1" type="ORF">EZ428_05220</name>
</gene>
<comment type="caution">
    <text evidence="1">The sequence shown here is derived from an EMBL/GenBank/DDBJ whole genome shotgun (WGS) entry which is preliminary data.</text>
</comment>
<dbReference type="Pfam" id="PF20140">
    <property type="entry name" value="DUF6530"/>
    <property type="match status" value="1"/>
</dbReference>
<accession>A0A4R0N344</accession>
<protein>
    <submittedName>
        <fullName evidence="1">Uncharacterized protein</fullName>
    </submittedName>
</protein>
<sequence>MSIPTHLSHKPIIGVDNYDKIDSIYVGNTDVEALSIGNAQYDHGEISLKVWRRVSNRWSRQSEELPIHRNLDLSILFLAALMTDVNSNYSKSSLREEIVNKQKVGEIRGYYEENENKLRPRILELKKVLDEFLLLT</sequence>
<dbReference type="Proteomes" id="UP000292884">
    <property type="component" value="Unassembled WGS sequence"/>
</dbReference>
<dbReference type="OrthoDB" id="1550511at2"/>
<keyword evidence="2" id="KW-1185">Reference proteome</keyword>
<proteinExistence type="predicted"/>
<dbReference type="AlphaFoldDB" id="A0A4R0N344"/>
<organism evidence="1 2">
    <name type="scientific">Pedobacter frigiditerrae</name>
    <dbReference type="NCBI Taxonomy" id="2530452"/>
    <lineage>
        <taxon>Bacteria</taxon>
        <taxon>Pseudomonadati</taxon>
        <taxon>Bacteroidota</taxon>
        <taxon>Sphingobacteriia</taxon>
        <taxon>Sphingobacteriales</taxon>
        <taxon>Sphingobacteriaceae</taxon>
        <taxon>Pedobacter</taxon>
    </lineage>
</organism>
<dbReference type="InterPro" id="IPR045352">
    <property type="entry name" value="DUF6530"/>
</dbReference>
<name>A0A4R0N344_9SPHI</name>
<evidence type="ECO:0000313" key="2">
    <source>
        <dbReference type="Proteomes" id="UP000292884"/>
    </source>
</evidence>